<reference evidence="7 8" key="1">
    <citation type="journal article" date="2011" name="Int. J. Syst. Evol. Microbiol.">
        <title>Description of Undibacterium oligocarboniphilum sp. nov., isolated from purified water, and Undibacterium pigrum strain CCUG 49012 as the type strain of Undibacterium parvum sp. nov., and emended descriptions of the genus Undibacterium and the species Undibacterium pigrum.</title>
        <authorList>
            <person name="Eder W."/>
            <person name="Wanner G."/>
            <person name="Ludwig W."/>
            <person name="Busse H.J."/>
            <person name="Ziemke-Kageler F."/>
            <person name="Lang E."/>
        </authorList>
    </citation>
    <scope>NUCLEOTIDE SEQUENCE [LARGE SCALE GENOMIC DNA]</scope>
    <source>
        <strain evidence="7 8">DSM 23061</strain>
    </source>
</reference>
<keyword evidence="4 5" id="KW-0472">Membrane</keyword>
<evidence type="ECO:0000256" key="5">
    <source>
        <dbReference type="SAM" id="Phobius"/>
    </source>
</evidence>
<dbReference type="AlphaFoldDB" id="A0A3S9HMA3"/>
<evidence type="ECO:0000256" key="2">
    <source>
        <dbReference type="ARBA" id="ARBA00022692"/>
    </source>
</evidence>
<keyword evidence="2 5" id="KW-0812">Transmembrane</keyword>
<dbReference type="InterPro" id="IPR007829">
    <property type="entry name" value="TM2"/>
</dbReference>
<dbReference type="Pfam" id="PF05154">
    <property type="entry name" value="TM2"/>
    <property type="match status" value="1"/>
</dbReference>
<feature type="transmembrane region" description="Helical" evidence="5">
    <location>
        <begin position="35"/>
        <end position="54"/>
    </location>
</feature>
<sequence>MQKKHKNKAITSFLASTLGSVGVHRFYLSGTKDKWAWLHLASLPLALILSQHYFNLPLLATMSAFVLSFLASLLEALVIGLMPDEKWDAKYNPESGQQSDTTWPLAVSLVLTMGIGAMALIAVLARSFDLLYTGGAYG</sequence>
<comment type="subcellular location">
    <subcellularLocation>
        <location evidence="1">Membrane</location>
        <topology evidence="1">Multi-pass membrane protein</topology>
    </subcellularLocation>
</comment>
<keyword evidence="8" id="KW-1185">Reference proteome</keyword>
<protein>
    <submittedName>
        <fullName evidence="7">TM2 domain-containing protein</fullName>
    </submittedName>
</protein>
<gene>
    <name evidence="7" type="ORF">EJN92_15330</name>
</gene>
<feature type="transmembrane region" description="Helical" evidence="5">
    <location>
        <begin position="61"/>
        <end position="82"/>
    </location>
</feature>
<accession>A0A3S9HMA3</accession>
<feature type="domain" description="TM2" evidence="6">
    <location>
        <begin position="5"/>
        <end position="43"/>
    </location>
</feature>
<evidence type="ECO:0000256" key="3">
    <source>
        <dbReference type="ARBA" id="ARBA00022989"/>
    </source>
</evidence>
<dbReference type="KEGG" id="upv:EJN92_15330"/>
<evidence type="ECO:0000313" key="7">
    <source>
        <dbReference type="EMBL" id="AZP13247.1"/>
    </source>
</evidence>
<proteinExistence type="predicted"/>
<dbReference type="EMBL" id="CP034464">
    <property type="protein sequence ID" value="AZP13247.1"/>
    <property type="molecule type" value="Genomic_DNA"/>
</dbReference>
<evidence type="ECO:0000256" key="1">
    <source>
        <dbReference type="ARBA" id="ARBA00004141"/>
    </source>
</evidence>
<organism evidence="7 8">
    <name type="scientific">Undibacterium parvum</name>
    <dbReference type="NCBI Taxonomy" id="401471"/>
    <lineage>
        <taxon>Bacteria</taxon>
        <taxon>Pseudomonadati</taxon>
        <taxon>Pseudomonadota</taxon>
        <taxon>Betaproteobacteria</taxon>
        <taxon>Burkholderiales</taxon>
        <taxon>Oxalobacteraceae</taxon>
        <taxon>Undibacterium</taxon>
    </lineage>
</organism>
<name>A0A3S9HMA3_9BURK</name>
<dbReference type="RefSeq" id="WP_126128623.1">
    <property type="nucleotide sequence ID" value="NZ_CP034464.1"/>
</dbReference>
<evidence type="ECO:0000256" key="4">
    <source>
        <dbReference type="ARBA" id="ARBA00023136"/>
    </source>
</evidence>
<dbReference type="OrthoDB" id="8702870at2"/>
<dbReference type="GO" id="GO:0016020">
    <property type="term" value="C:membrane"/>
    <property type="evidence" value="ECO:0007669"/>
    <property type="project" value="UniProtKB-SubCell"/>
</dbReference>
<feature type="transmembrane region" description="Helical" evidence="5">
    <location>
        <begin position="102"/>
        <end position="125"/>
    </location>
</feature>
<dbReference type="Proteomes" id="UP000275663">
    <property type="component" value="Chromosome"/>
</dbReference>
<evidence type="ECO:0000259" key="6">
    <source>
        <dbReference type="Pfam" id="PF05154"/>
    </source>
</evidence>
<keyword evidence="3 5" id="KW-1133">Transmembrane helix</keyword>
<evidence type="ECO:0000313" key="8">
    <source>
        <dbReference type="Proteomes" id="UP000275663"/>
    </source>
</evidence>